<proteinExistence type="predicted"/>
<comment type="subcellular location">
    <subcellularLocation>
        <location evidence="1">Periplasm</location>
    </subcellularLocation>
</comment>
<dbReference type="PROSITE" id="PS51257">
    <property type="entry name" value="PROKAR_LIPOPROTEIN"/>
    <property type="match status" value="1"/>
</dbReference>
<gene>
    <name evidence="5" type="ORF">UFOPK2195_00565</name>
</gene>
<evidence type="ECO:0000256" key="1">
    <source>
        <dbReference type="ARBA" id="ARBA00004418"/>
    </source>
</evidence>
<dbReference type="EMBL" id="CAEZWH010000088">
    <property type="protein sequence ID" value="CAB4652703.1"/>
    <property type="molecule type" value="Genomic_DNA"/>
</dbReference>
<dbReference type="PRINTS" id="PR00909">
    <property type="entry name" value="SPERMDNBNDNG"/>
</dbReference>
<keyword evidence="2" id="KW-0813">Transport</keyword>
<evidence type="ECO:0000313" key="5">
    <source>
        <dbReference type="EMBL" id="CAB4652703.1"/>
    </source>
</evidence>
<dbReference type="InterPro" id="IPR006059">
    <property type="entry name" value="SBP"/>
</dbReference>
<evidence type="ECO:0000256" key="4">
    <source>
        <dbReference type="ARBA" id="ARBA00022764"/>
    </source>
</evidence>
<dbReference type="PANTHER" id="PTHR30222:SF17">
    <property type="entry name" value="SPERMIDINE_PUTRESCINE-BINDING PERIPLASMIC PROTEIN"/>
    <property type="match status" value="1"/>
</dbReference>
<reference evidence="5" key="1">
    <citation type="submission" date="2020-05" db="EMBL/GenBank/DDBJ databases">
        <authorList>
            <person name="Chiriac C."/>
            <person name="Salcher M."/>
            <person name="Ghai R."/>
            <person name="Kavagutti S V."/>
        </authorList>
    </citation>
    <scope>NUCLEOTIDE SEQUENCE</scope>
</reference>
<dbReference type="Gene3D" id="3.40.190.10">
    <property type="entry name" value="Periplasmic binding protein-like II"/>
    <property type="match status" value="2"/>
</dbReference>
<dbReference type="GO" id="GO:0042597">
    <property type="term" value="C:periplasmic space"/>
    <property type="evidence" value="ECO:0007669"/>
    <property type="project" value="UniProtKB-SubCell"/>
</dbReference>
<sequence>MERRDFLKTLFATTGGFIITPSLLAACGGTSTSSSTGLVIGTPTAPVTLPLSGEAIADGLPEEGGTIEILNWADYTNPEVIADFEKAFGVTVKQSIYDNEDSAIAKLRSGTLKPDLIIGMTDTALARLVAANLLQPLNKTYIDNFGNLITGLQDPYYDGGSQYTVAQFIYGNGIGYRADKIDSADLISQGYDSMWNPAYKGRLAVPDSYRDTISLALFQAGVTDVNTGDAAVIAAAQENLIRLRDATQPKVDVLSYQEIPANNRDIAYMWTGDMLLAPWNLPEGVSTDVLGFWYPEQNITANDFLCIPKDSKAPVLAHRFINYLLDVDVAFKNQSYVGYQPALTGVSAEALISNGAIPESLIDAVVDADRYKTGQRLTSLSPEVDALWNDVWATFTAG</sequence>
<dbReference type="AlphaFoldDB" id="A0A6J6KW52"/>
<evidence type="ECO:0000256" key="2">
    <source>
        <dbReference type="ARBA" id="ARBA00022448"/>
    </source>
</evidence>
<dbReference type="GO" id="GO:0015846">
    <property type="term" value="P:polyamine transport"/>
    <property type="evidence" value="ECO:0007669"/>
    <property type="project" value="InterPro"/>
</dbReference>
<evidence type="ECO:0000256" key="3">
    <source>
        <dbReference type="ARBA" id="ARBA00022729"/>
    </source>
</evidence>
<keyword evidence="3" id="KW-0732">Signal</keyword>
<protein>
    <submittedName>
        <fullName evidence="5">Unannotated protein</fullName>
    </submittedName>
</protein>
<accession>A0A6J6KW52</accession>
<organism evidence="5">
    <name type="scientific">freshwater metagenome</name>
    <dbReference type="NCBI Taxonomy" id="449393"/>
    <lineage>
        <taxon>unclassified sequences</taxon>
        <taxon>metagenomes</taxon>
        <taxon>ecological metagenomes</taxon>
    </lineage>
</organism>
<dbReference type="PANTHER" id="PTHR30222">
    <property type="entry name" value="SPERMIDINE/PUTRESCINE-BINDING PERIPLASMIC PROTEIN"/>
    <property type="match status" value="1"/>
</dbReference>
<dbReference type="InterPro" id="IPR001188">
    <property type="entry name" value="Sperm_putr-bd"/>
</dbReference>
<name>A0A6J6KW52_9ZZZZ</name>
<dbReference type="SUPFAM" id="SSF53850">
    <property type="entry name" value="Periplasmic binding protein-like II"/>
    <property type="match status" value="1"/>
</dbReference>
<keyword evidence="4" id="KW-0574">Periplasm</keyword>
<dbReference type="GO" id="GO:0019808">
    <property type="term" value="F:polyamine binding"/>
    <property type="evidence" value="ECO:0007669"/>
    <property type="project" value="InterPro"/>
</dbReference>
<dbReference type="Pfam" id="PF13416">
    <property type="entry name" value="SBP_bac_8"/>
    <property type="match status" value="1"/>
</dbReference>
<dbReference type="CDD" id="cd13590">
    <property type="entry name" value="PBP2_PotD_PotF_like"/>
    <property type="match status" value="1"/>
</dbReference>